<dbReference type="EMBL" id="JABXBU010002227">
    <property type="protein sequence ID" value="KAF8774503.1"/>
    <property type="molecule type" value="Genomic_DNA"/>
</dbReference>
<keyword evidence="3" id="KW-1185">Reference proteome</keyword>
<reference evidence="2" key="2">
    <citation type="submission" date="2020-06" db="EMBL/GenBank/DDBJ databases">
        <authorList>
            <person name="Sheffer M."/>
        </authorList>
    </citation>
    <scope>NUCLEOTIDE SEQUENCE</scope>
</reference>
<proteinExistence type="predicted"/>
<comment type="caution">
    <text evidence="2">The sequence shown here is derived from an EMBL/GenBank/DDBJ whole genome shotgun (WGS) entry which is preliminary data.</text>
</comment>
<feature type="region of interest" description="Disordered" evidence="1">
    <location>
        <begin position="1"/>
        <end position="33"/>
    </location>
</feature>
<dbReference type="AlphaFoldDB" id="A0A8T0EKC9"/>
<accession>A0A8T0EKC9</accession>
<evidence type="ECO:0000313" key="3">
    <source>
        <dbReference type="Proteomes" id="UP000807504"/>
    </source>
</evidence>
<organism evidence="2 3">
    <name type="scientific">Argiope bruennichi</name>
    <name type="common">Wasp spider</name>
    <name type="synonym">Aranea bruennichi</name>
    <dbReference type="NCBI Taxonomy" id="94029"/>
    <lineage>
        <taxon>Eukaryota</taxon>
        <taxon>Metazoa</taxon>
        <taxon>Ecdysozoa</taxon>
        <taxon>Arthropoda</taxon>
        <taxon>Chelicerata</taxon>
        <taxon>Arachnida</taxon>
        <taxon>Araneae</taxon>
        <taxon>Araneomorphae</taxon>
        <taxon>Entelegynae</taxon>
        <taxon>Araneoidea</taxon>
        <taxon>Araneidae</taxon>
        <taxon>Argiope</taxon>
    </lineage>
</organism>
<dbReference type="Proteomes" id="UP000807504">
    <property type="component" value="Unassembled WGS sequence"/>
</dbReference>
<evidence type="ECO:0000313" key="2">
    <source>
        <dbReference type="EMBL" id="KAF8774503.1"/>
    </source>
</evidence>
<evidence type="ECO:0000256" key="1">
    <source>
        <dbReference type="SAM" id="MobiDB-lite"/>
    </source>
</evidence>
<sequence length="164" mass="18919">MDLQQSQGDSSEKVTRHKKLKQPQRPISPASVEVTDEFIAEHSLEVTQAISLKETWATGPKRLAAATSEDQHPKSRRRYSSLCSDSFEDIDDKWKKESDCELLTETLPREPEPEPKLIERKKLKIYDMPKSTVTSKYIDFKIQTFIDDKSELSLQILIRKGNKK</sequence>
<name>A0A8T0EKC9_ARGBR</name>
<reference evidence="2" key="1">
    <citation type="journal article" date="2020" name="bioRxiv">
        <title>Chromosome-level reference genome of the European wasp spider Argiope bruennichi: a resource for studies on range expansion and evolutionary adaptation.</title>
        <authorList>
            <person name="Sheffer M.M."/>
            <person name="Hoppe A."/>
            <person name="Krehenwinkel H."/>
            <person name="Uhl G."/>
            <person name="Kuss A.W."/>
            <person name="Jensen L."/>
            <person name="Jensen C."/>
            <person name="Gillespie R.G."/>
            <person name="Hoff K.J."/>
            <person name="Prost S."/>
        </authorList>
    </citation>
    <scope>NUCLEOTIDE SEQUENCE</scope>
</reference>
<gene>
    <name evidence="2" type="ORF">HNY73_017046</name>
</gene>
<protein>
    <submittedName>
        <fullName evidence="2">Uncharacterized protein</fullName>
    </submittedName>
</protein>